<evidence type="ECO:0000256" key="7">
    <source>
        <dbReference type="ARBA" id="ARBA00048741"/>
    </source>
</evidence>
<reference evidence="10 11" key="1">
    <citation type="journal article" date="2010" name="ISME J.">
        <title>Fine-scale evolution: genomic, phenotypic and ecological differentiation in two coexisting Salinibacter ruber strains.</title>
        <authorList>
            <person name="Pena A."/>
            <person name="Teeling H."/>
            <person name="Huerta-Cepas J."/>
            <person name="Santos F."/>
            <person name="Yarza P."/>
            <person name="Brito-Echeverria J."/>
            <person name="Lucio M."/>
            <person name="Schmitt-Kopplin P."/>
            <person name="Meseguer I."/>
            <person name="Schenowitz C."/>
            <person name="Dossat C."/>
            <person name="Barbe V."/>
            <person name="Dopazo J."/>
            <person name="Rossello-Mora R."/>
            <person name="Schuler M."/>
            <person name="Glockner F.O."/>
            <person name="Amann R."/>
            <person name="Gabaldon T."/>
            <person name="Anton J."/>
        </authorList>
    </citation>
    <scope>NUCLEOTIDE SEQUENCE [LARGE SCALE GENOMIC DNA]</scope>
    <source>
        <strain evidence="10 11">M8</strain>
    </source>
</reference>
<dbReference type="SUPFAM" id="SSF56235">
    <property type="entry name" value="N-terminal nucleophile aminohydrolases (Ntn hydrolases)"/>
    <property type="match status" value="1"/>
</dbReference>
<keyword evidence="6" id="KW-0315">Glutamine amidotransferase</keyword>
<dbReference type="AlphaFoldDB" id="D5H592"/>
<dbReference type="GO" id="GO:0006529">
    <property type="term" value="P:asparagine biosynthetic process"/>
    <property type="evidence" value="ECO:0007669"/>
    <property type="project" value="InterPro"/>
</dbReference>
<dbReference type="SUPFAM" id="SSF52402">
    <property type="entry name" value="Adenine nucleotide alpha hydrolases-like"/>
    <property type="match status" value="1"/>
</dbReference>
<feature type="domain" description="Glutamine amidotransferase type-2" evidence="9">
    <location>
        <begin position="5"/>
        <end position="211"/>
    </location>
</feature>
<dbReference type="PANTHER" id="PTHR43284">
    <property type="entry name" value="ASPARAGINE SYNTHETASE (GLUTAMINE-HYDROLYZING)"/>
    <property type="match status" value="1"/>
</dbReference>
<keyword evidence="10" id="KW-0436">Ligase</keyword>
<dbReference type="KEGG" id="srm:SRM_00276"/>
<accession>D5H592</accession>
<keyword evidence="4 8" id="KW-0547">Nucleotide-binding</keyword>
<dbReference type="EMBL" id="FP565814">
    <property type="protein sequence ID" value="CBH23197.1"/>
    <property type="molecule type" value="Genomic_DNA"/>
</dbReference>
<dbReference type="PROSITE" id="PS51278">
    <property type="entry name" value="GATASE_TYPE_2"/>
    <property type="match status" value="1"/>
</dbReference>
<comment type="catalytic activity">
    <reaction evidence="7">
        <text>L-aspartate + L-glutamine + ATP + H2O = L-asparagine + L-glutamate + AMP + diphosphate + H(+)</text>
        <dbReference type="Rhea" id="RHEA:12228"/>
        <dbReference type="ChEBI" id="CHEBI:15377"/>
        <dbReference type="ChEBI" id="CHEBI:15378"/>
        <dbReference type="ChEBI" id="CHEBI:29985"/>
        <dbReference type="ChEBI" id="CHEBI:29991"/>
        <dbReference type="ChEBI" id="CHEBI:30616"/>
        <dbReference type="ChEBI" id="CHEBI:33019"/>
        <dbReference type="ChEBI" id="CHEBI:58048"/>
        <dbReference type="ChEBI" id="CHEBI:58359"/>
        <dbReference type="ChEBI" id="CHEBI:456215"/>
        <dbReference type="EC" id="6.3.5.4"/>
    </reaction>
</comment>
<evidence type="ECO:0000256" key="5">
    <source>
        <dbReference type="ARBA" id="ARBA00022840"/>
    </source>
</evidence>
<dbReference type="InterPro" id="IPR051786">
    <property type="entry name" value="ASN_synthetase/amidase"/>
</dbReference>
<evidence type="ECO:0000256" key="4">
    <source>
        <dbReference type="ARBA" id="ARBA00022741"/>
    </source>
</evidence>
<dbReference type="InterPro" id="IPR017932">
    <property type="entry name" value="GATase_2_dom"/>
</dbReference>
<dbReference type="InterPro" id="IPR033738">
    <property type="entry name" value="AsnB_N"/>
</dbReference>
<comment type="pathway">
    <text evidence="1">Amino-acid biosynthesis; L-asparagine biosynthesis; L-asparagine from L-aspartate (L-Gln route): step 1/1.</text>
</comment>
<gene>
    <name evidence="10" type="primary">asnB</name>
    <name evidence="10" type="ordered locus">SRM_00276</name>
</gene>
<dbReference type="Pfam" id="PF13537">
    <property type="entry name" value="GATase_7"/>
    <property type="match status" value="1"/>
</dbReference>
<organism evidence="10 11">
    <name type="scientific">Salinibacter ruber (strain M8)</name>
    <dbReference type="NCBI Taxonomy" id="761659"/>
    <lineage>
        <taxon>Bacteria</taxon>
        <taxon>Pseudomonadati</taxon>
        <taxon>Rhodothermota</taxon>
        <taxon>Rhodothermia</taxon>
        <taxon>Rhodothermales</taxon>
        <taxon>Salinibacteraceae</taxon>
        <taxon>Salinibacter</taxon>
    </lineage>
</organism>
<dbReference type="Gene3D" id="3.40.50.620">
    <property type="entry name" value="HUPs"/>
    <property type="match status" value="2"/>
</dbReference>
<dbReference type="InterPro" id="IPR014729">
    <property type="entry name" value="Rossmann-like_a/b/a_fold"/>
</dbReference>
<dbReference type="InterPro" id="IPR001962">
    <property type="entry name" value="Asn_synthase"/>
</dbReference>
<dbReference type="InterPro" id="IPR006426">
    <property type="entry name" value="Asn_synth_AEB"/>
</dbReference>
<evidence type="ECO:0000313" key="11">
    <source>
        <dbReference type="Proteomes" id="UP000000933"/>
    </source>
</evidence>
<dbReference type="GO" id="GO:0005829">
    <property type="term" value="C:cytosol"/>
    <property type="evidence" value="ECO:0007669"/>
    <property type="project" value="TreeGrafter"/>
</dbReference>
<proteinExistence type="inferred from homology"/>
<dbReference type="CDD" id="cd00712">
    <property type="entry name" value="AsnB"/>
    <property type="match status" value="1"/>
</dbReference>
<dbReference type="PIRSF" id="PIRSF001589">
    <property type="entry name" value="Asn_synthetase_glu-h"/>
    <property type="match status" value="1"/>
</dbReference>
<evidence type="ECO:0000313" key="10">
    <source>
        <dbReference type="EMBL" id="CBH23197.1"/>
    </source>
</evidence>
<evidence type="ECO:0000256" key="6">
    <source>
        <dbReference type="ARBA" id="ARBA00022962"/>
    </source>
</evidence>
<dbReference type="InterPro" id="IPR029055">
    <property type="entry name" value="Ntn_hydrolases_N"/>
</dbReference>
<evidence type="ECO:0000256" key="8">
    <source>
        <dbReference type="PIRSR" id="PIRSR001589-2"/>
    </source>
</evidence>
<dbReference type="EC" id="6.3.5.4" evidence="3"/>
<dbReference type="PANTHER" id="PTHR43284:SF1">
    <property type="entry name" value="ASPARAGINE SYNTHETASE"/>
    <property type="match status" value="1"/>
</dbReference>
<comment type="similarity">
    <text evidence="2">Belongs to the asparagine synthetase family.</text>
</comment>
<dbReference type="RefSeq" id="WP_013060765.1">
    <property type="nucleotide sequence ID" value="NC_014032.1"/>
</dbReference>
<dbReference type="Gene3D" id="3.60.20.10">
    <property type="entry name" value="Glutamine Phosphoribosylpyrophosphate, subunit 1, domain 1"/>
    <property type="match status" value="1"/>
</dbReference>
<evidence type="ECO:0000259" key="9">
    <source>
        <dbReference type="PROSITE" id="PS51278"/>
    </source>
</evidence>
<protein>
    <recommendedName>
        <fullName evidence="3">asparagine synthase (glutamine-hydrolyzing)</fullName>
        <ecNumber evidence="3">6.3.5.4</ecNumber>
    </recommendedName>
</protein>
<evidence type="ECO:0000256" key="2">
    <source>
        <dbReference type="ARBA" id="ARBA00005752"/>
    </source>
</evidence>
<name>D5H592_SALRM</name>
<dbReference type="GO" id="GO:0005524">
    <property type="term" value="F:ATP binding"/>
    <property type="evidence" value="ECO:0007669"/>
    <property type="project" value="UniProtKB-KW"/>
</dbReference>
<dbReference type="HOGENOM" id="CLU_014658_3_3_10"/>
<sequence>MSGLCGCIHWTKRPGHAQTAARMADAAAYRGPDGIEVWSGARASLTHLALNVTAADEREPQPLVENGLVLVADSRIDDRSTLQSNVRRQLRTESPTDADLILAAYRRWGTDCPAHLIGDFAFAIWDPEERRLFAARDPMGMRPLHYRVDDHERLLFGSDVKQLLAAPEVPARISETMVAAYLQNRFEPLGWTFYEDIFQLKPAHALLARPGGSPETWRYWDVDPDKRIRYDDERDYVEHFREVFAKAVRARLRSAQPVGLFLSGGVDSGSIASMAGHLKETEGLGCPALRTYSWAFKTLTQCDERDVSSRITDCYNFPATPIDAESVRLIGPPHGVPDRDSPLMSHYQALLAKGLRRAREHGVHCMLSGQNGDLLVGSWIFDNITLLRKGKLKTLREELQAQHKTLGLSFRDLIWRTLYRPIRAHIWPEDTLPCLREPLRRLWRTMRPAQSSAPPPPWMSEHLRNSVDLPSVHRKVPLGIRRFAWRRRYETIRSSFQRRIGAWSERLFARHHITYADPWADRRLIEYVMAIPQYQIFRRGKNKSIAREAMRDLVPEEVRSNLQKVSPKPLYENALEDESSNQVCSYISCSDEYSDAEALLEYYEKRLTNRKGEDFRFWLALCLRMWVYHHDL</sequence>
<evidence type="ECO:0000256" key="3">
    <source>
        <dbReference type="ARBA" id="ARBA00012737"/>
    </source>
</evidence>
<dbReference type="GO" id="GO:0004066">
    <property type="term" value="F:asparagine synthase (glutamine-hydrolyzing) activity"/>
    <property type="evidence" value="ECO:0007669"/>
    <property type="project" value="UniProtKB-EC"/>
</dbReference>
<feature type="binding site" evidence="8">
    <location>
        <position position="97"/>
    </location>
    <ligand>
        <name>L-glutamine</name>
        <dbReference type="ChEBI" id="CHEBI:58359"/>
    </ligand>
</feature>
<keyword evidence="5 8" id="KW-0067">ATP-binding</keyword>
<dbReference type="Proteomes" id="UP000000933">
    <property type="component" value="Chromosome"/>
</dbReference>
<reference evidence="11" key="2">
    <citation type="submission" date="2010-04" db="EMBL/GenBank/DDBJ databases">
        <title>Genome sequence of Salinibacter ruber M8.</title>
        <authorList>
            <consortium name="Genoscope"/>
        </authorList>
    </citation>
    <scope>NUCLEOTIDE SEQUENCE [LARGE SCALE GENOMIC DNA]</scope>
    <source>
        <strain evidence="11">M8</strain>
    </source>
</reference>
<dbReference type="Pfam" id="PF00733">
    <property type="entry name" value="Asn_synthase"/>
    <property type="match status" value="1"/>
</dbReference>
<evidence type="ECO:0000256" key="1">
    <source>
        <dbReference type="ARBA" id="ARBA00005187"/>
    </source>
</evidence>